<dbReference type="AlphaFoldDB" id="A0A5J4ZVR6"/>
<dbReference type="PANTHER" id="PTHR47186">
    <property type="entry name" value="LEUCINE-RICH REPEAT-CONTAINING PROTEIN 57"/>
    <property type="match status" value="1"/>
</dbReference>
<dbReference type="Proteomes" id="UP000325577">
    <property type="component" value="Linkage Group LG5"/>
</dbReference>
<evidence type="ECO:0000313" key="3">
    <source>
        <dbReference type="Proteomes" id="UP000325577"/>
    </source>
</evidence>
<dbReference type="OrthoDB" id="1429443at2759"/>
<reference evidence="2 3" key="1">
    <citation type="submission" date="2019-09" db="EMBL/GenBank/DDBJ databases">
        <title>A chromosome-level genome assembly of the Chinese tupelo Nyssa sinensis.</title>
        <authorList>
            <person name="Yang X."/>
            <person name="Kang M."/>
            <person name="Yang Y."/>
            <person name="Xiong H."/>
            <person name="Wang M."/>
            <person name="Zhang Z."/>
            <person name="Wang Z."/>
            <person name="Wu H."/>
            <person name="Ma T."/>
            <person name="Liu J."/>
            <person name="Xi Z."/>
        </authorList>
    </citation>
    <scope>NUCLEOTIDE SEQUENCE [LARGE SCALE GENOMIC DNA]</scope>
    <source>
        <strain evidence="2">J267</strain>
        <tissue evidence="2">Leaf</tissue>
    </source>
</reference>
<keyword evidence="3" id="KW-1185">Reference proteome</keyword>
<evidence type="ECO:0000259" key="1">
    <source>
        <dbReference type="Pfam" id="PF25019"/>
    </source>
</evidence>
<evidence type="ECO:0000313" key="2">
    <source>
        <dbReference type="EMBL" id="KAA8521241.1"/>
    </source>
</evidence>
<dbReference type="Pfam" id="PF25019">
    <property type="entry name" value="LRR_R13L1-DRL21"/>
    <property type="match status" value="1"/>
</dbReference>
<accession>A0A5J4ZVR6</accession>
<dbReference type="EMBL" id="CM018048">
    <property type="protein sequence ID" value="KAA8521241.1"/>
    <property type="molecule type" value="Genomic_DNA"/>
</dbReference>
<gene>
    <name evidence="2" type="ORF">F0562_011922</name>
</gene>
<protein>
    <recommendedName>
        <fullName evidence="1">R13L1/DRL21-like LRR repeat region domain-containing protein</fullName>
    </recommendedName>
</protein>
<feature type="domain" description="R13L1/DRL21-like LRR repeat region" evidence="1">
    <location>
        <begin position="207"/>
        <end position="285"/>
    </location>
</feature>
<sequence>MVSRCEREWVGGGVFVGAKDKGGWEQGKVSKEEWVGAWKLVVERYGKAFQHALYNARRSLNMLSRSNYKTGQYKIGCGSSNLQHMMSTTSWTIVQQKPLDWSPKPNFLDCSTRMKEIREKLDDIAEERMKFHLREVVVEKKQVEITKMRQTGSILTQPQVYGREEDMENIVEHLVKRLIDTPSEIGRLTCLKTLSLFVVGKRRGCHLTELKGLNLRGELCIKHLERVRSRMDTKEANLVGKQNLHHLKLYWERNDDFELQENVEQLLEALEPPPNIEELTIREYKDGKIYQQQAYEKYMNARGDVFALKIKSEMLKVKRTGIKILNFYMQLLDKGGQEIRFSN</sequence>
<dbReference type="InterPro" id="IPR056789">
    <property type="entry name" value="LRR_R13L1-DRL21"/>
</dbReference>
<name>A0A5J4ZVR6_9ASTE</name>
<dbReference type="PANTHER" id="PTHR47186:SF13">
    <property type="entry name" value="DISEASE RESISTANCE PROTEIN RGA3"/>
    <property type="match status" value="1"/>
</dbReference>
<organism evidence="2 3">
    <name type="scientific">Nyssa sinensis</name>
    <dbReference type="NCBI Taxonomy" id="561372"/>
    <lineage>
        <taxon>Eukaryota</taxon>
        <taxon>Viridiplantae</taxon>
        <taxon>Streptophyta</taxon>
        <taxon>Embryophyta</taxon>
        <taxon>Tracheophyta</taxon>
        <taxon>Spermatophyta</taxon>
        <taxon>Magnoliopsida</taxon>
        <taxon>eudicotyledons</taxon>
        <taxon>Gunneridae</taxon>
        <taxon>Pentapetalae</taxon>
        <taxon>asterids</taxon>
        <taxon>Cornales</taxon>
        <taxon>Nyssaceae</taxon>
        <taxon>Nyssa</taxon>
    </lineage>
</organism>
<proteinExistence type="predicted"/>